<dbReference type="GO" id="GO:0046685">
    <property type="term" value="P:response to arsenic-containing substance"/>
    <property type="evidence" value="ECO:0007669"/>
    <property type="project" value="UniProtKB-KW"/>
</dbReference>
<dbReference type="AlphaFoldDB" id="A0A4R6K4I3"/>
<dbReference type="Pfam" id="PF21234">
    <property type="entry name" value="Phosphatase-like_N"/>
    <property type="match status" value="1"/>
</dbReference>
<evidence type="ECO:0000259" key="2">
    <source>
        <dbReference type="PROSITE" id="PS50987"/>
    </source>
</evidence>
<dbReference type="InterPro" id="IPR036390">
    <property type="entry name" value="WH_DNA-bd_sf"/>
</dbReference>
<evidence type="ECO:0000256" key="1">
    <source>
        <dbReference type="ARBA" id="ARBA00022849"/>
    </source>
</evidence>
<dbReference type="Gene3D" id="1.10.8.1060">
    <property type="entry name" value="Corynebacterium glutamicum thioredoxin-dependent arsenate reductase, N-terminal domain"/>
    <property type="match status" value="1"/>
</dbReference>
<organism evidence="3 4">
    <name type="scientific">Kribbella caucasensis</name>
    <dbReference type="NCBI Taxonomy" id="2512215"/>
    <lineage>
        <taxon>Bacteria</taxon>
        <taxon>Bacillati</taxon>
        <taxon>Actinomycetota</taxon>
        <taxon>Actinomycetes</taxon>
        <taxon>Propionibacteriales</taxon>
        <taxon>Kribbellaceae</taxon>
        <taxon>Kribbella</taxon>
    </lineage>
</organism>
<dbReference type="InterPro" id="IPR001845">
    <property type="entry name" value="HTH_ArsR_DNA-bd_dom"/>
</dbReference>
<dbReference type="InterPro" id="IPR036388">
    <property type="entry name" value="WH-like_DNA-bd_sf"/>
</dbReference>
<dbReference type="InterPro" id="IPR011991">
    <property type="entry name" value="ArsR-like_HTH"/>
</dbReference>
<evidence type="ECO:0000313" key="3">
    <source>
        <dbReference type="EMBL" id="TDO44204.1"/>
    </source>
</evidence>
<dbReference type="SUPFAM" id="SSF52788">
    <property type="entry name" value="Phosphotyrosine protein phosphatases I"/>
    <property type="match status" value="1"/>
</dbReference>
<comment type="caution">
    <text evidence="3">The sequence shown here is derived from an EMBL/GenBank/DDBJ whole genome shotgun (WGS) entry which is preliminary data.</text>
</comment>
<dbReference type="PRINTS" id="PR00778">
    <property type="entry name" value="HTHARSR"/>
</dbReference>
<dbReference type="InterPro" id="IPR036196">
    <property type="entry name" value="Ptyr_pPase_sf"/>
</dbReference>
<gene>
    <name evidence="3" type="ORF">EV643_11615</name>
</gene>
<accession>A0A4R6K4I3</accession>
<dbReference type="GO" id="GO:0003700">
    <property type="term" value="F:DNA-binding transcription factor activity"/>
    <property type="evidence" value="ECO:0007669"/>
    <property type="project" value="InterPro"/>
</dbReference>
<dbReference type="NCBIfam" id="NF046112">
    <property type="entry name" value="MSMEG_6209_Nter"/>
    <property type="match status" value="1"/>
</dbReference>
<dbReference type="SUPFAM" id="SSF46785">
    <property type="entry name" value="Winged helix' DNA-binding domain"/>
    <property type="match status" value="1"/>
</dbReference>
<dbReference type="SMART" id="SM00418">
    <property type="entry name" value="HTH_ARSR"/>
    <property type="match status" value="1"/>
</dbReference>
<sequence length="327" mass="35661">MSNPSGRQSVIVPLSREDAERRAAQLGVVADPTRLRLMSLVLTHPAGEASMGQLAAEFDQSHTTISHHLRLLCDADLLTRERRQSFSYYRPTHHAVAQLATLLGVEVPEQGAARESGFDLSAAVLDRQLEHIAEQLATRFTGVFSPETVRRYVGESYDMLAARSRVRRFLPSLTANFAAERLTALAKAQGKTRGSVPEVLFVCVRNAGRSQMAAGILSQLAGDRVLVRSAGSLPVALVDANVVTAMDEVGVYLGGAYPKPLSDEIVRAADVVVTMGCGDACPVYPGKRYLDWPIDDPEGRPLPTVRRIRDEIHQQVRDLVAELFANP</sequence>
<dbReference type="CDD" id="cd00090">
    <property type="entry name" value="HTH_ARSR"/>
    <property type="match status" value="1"/>
</dbReference>
<proteinExistence type="predicted"/>
<keyword evidence="4" id="KW-1185">Reference proteome</keyword>
<dbReference type="InterPro" id="IPR023485">
    <property type="entry name" value="Ptyr_pPase"/>
</dbReference>
<dbReference type="Gene3D" id="1.10.10.10">
    <property type="entry name" value="Winged helix-like DNA-binding domain superfamily/Winged helix DNA-binding domain"/>
    <property type="match status" value="1"/>
</dbReference>
<dbReference type="PANTHER" id="PTHR43428:SF1">
    <property type="entry name" value="ARSENATE REDUCTASE"/>
    <property type="match status" value="1"/>
</dbReference>
<protein>
    <submittedName>
        <fullName evidence="3">Protein-tyrosine-phosphatase</fullName>
    </submittedName>
</protein>
<dbReference type="InterPro" id="IPR048716">
    <property type="entry name" value="Phosphatase-like_N"/>
</dbReference>
<dbReference type="PANTHER" id="PTHR43428">
    <property type="entry name" value="ARSENATE REDUCTASE"/>
    <property type="match status" value="1"/>
</dbReference>
<dbReference type="EMBL" id="SNWQ01000016">
    <property type="protein sequence ID" value="TDO44204.1"/>
    <property type="molecule type" value="Genomic_DNA"/>
</dbReference>
<name>A0A4R6K4I3_9ACTN</name>
<dbReference type="Pfam" id="PF12840">
    <property type="entry name" value="HTH_20"/>
    <property type="match status" value="1"/>
</dbReference>
<dbReference type="NCBIfam" id="NF033788">
    <property type="entry name" value="HTH_metalloreg"/>
    <property type="match status" value="1"/>
</dbReference>
<dbReference type="SMART" id="SM00226">
    <property type="entry name" value="LMWPc"/>
    <property type="match status" value="1"/>
</dbReference>
<dbReference type="RefSeq" id="WP_133803307.1">
    <property type="nucleotide sequence ID" value="NZ_SNWQ01000016.1"/>
</dbReference>
<dbReference type="PROSITE" id="PS50987">
    <property type="entry name" value="HTH_ARSR_2"/>
    <property type="match status" value="1"/>
</dbReference>
<feature type="domain" description="HTH arsR-type" evidence="2">
    <location>
        <begin position="14"/>
        <end position="111"/>
    </location>
</feature>
<reference evidence="3 4" key="1">
    <citation type="submission" date="2019-03" db="EMBL/GenBank/DDBJ databases">
        <title>Genomic Encyclopedia of Type Strains, Phase III (KMG-III): the genomes of soil and plant-associated and newly described type strains.</title>
        <authorList>
            <person name="Whitman W."/>
        </authorList>
    </citation>
    <scope>NUCLEOTIDE SEQUENCE [LARGE SCALE GENOMIC DNA]</scope>
    <source>
        <strain evidence="3 4">VKM Ac-2527</strain>
    </source>
</reference>
<dbReference type="OrthoDB" id="9799372at2"/>
<keyword evidence="1" id="KW-0059">Arsenical resistance</keyword>
<evidence type="ECO:0000313" key="4">
    <source>
        <dbReference type="Proteomes" id="UP000295388"/>
    </source>
</evidence>
<dbReference type="Pfam" id="PF01451">
    <property type="entry name" value="LMWPc"/>
    <property type="match status" value="1"/>
</dbReference>
<dbReference type="CDD" id="cd16345">
    <property type="entry name" value="LMWP_ArsC"/>
    <property type="match status" value="1"/>
</dbReference>
<dbReference type="Proteomes" id="UP000295388">
    <property type="component" value="Unassembled WGS sequence"/>
</dbReference>
<dbReference type="Gene3D" id="3.40.50.2300">
    <property type="match status" value="1"/>
</dbReference>